<sequence length="224" mass="25320">MAVTDIQTHLPSIAPASAPERLYGNVQAENKSPQTMKAVKIMVSVGYRALQKAMATHSNRVLKASRRRTRSALPITYPATAGPPPQDLDRVFDHIERMRYERRTRHYQRQLGKCFVNRQPWDDGQTIARARIDDQGFRRRHVTAIANRVFGESRAEGDVSLPMQTSFGTSTFVNGALEDPFGPLLSETAQEDTTPPEVLESYKVSQDMRRRIELERYQGSCNGT</sequence>
<dbReference type="RefSeq" id="XP_001803640.1">
    <property type="nucleotide sequence ID" value="XM_001803588.1"/>
</dbReference>
<name>A0A7U2IA38_PHANO</name>
<evidence type="ECO:0000313" key="2">
    <source>
        <dbReference type="Proteomes" id="UP000663193"/>
    </source>
</evidence>
<proteinExistence type="predicted"/>
<gene>
    <name evidence="1" type="ORF">JI435_134280</name>
</gene>
<dbReference type="VEuPathDB" id="FungiDB:JI435_134280"/>
<organism evidence="1 2">
    <name type="scientific">Phaeosphaeria nodorum (strain SN15 / ATCC MYA-4574 / FGSC 10173)</name>
    <name type="common">Glume blotch fungus</name>
    <name type="synonym">Parastagonospora nodorum</name>
    <dbReference type="NCBI Taxonomy" id="321614"/>
    <lineage>
        <taxon>Eukaryota</taxon>
        <taxon>Fungi</taxon>
        <taxon>Dikarya</taxon>
        <taxon>Ascomycota</taxon>
        <taxon>Pezizomycotina</taxon>
        <taxon>Dothideomycetes</taxon>
        <taxon>Pleosporomycetidae</taxon>
        <taxon>Pleosporales</taxon>
        <taxon>Pleosporineae</taxon>
        <taxon>Phaeosphaeriaceae</taxon>
        <taxon>Parastagonospora</taxon>
    </lineage>
</organism>
<dbReference type="Proteomes" id="UP000663193">
    <property type="component" value="Chromosome 19"/>
</dbReference>
<protein>
    <submittedName>
        <fullName evidence="1">Uncharacterized protein</fullName>
    </submittedName>
</protein>
<reference evidence="2" key="1">
    <citation type="journal article" date="2021" name="BMC Genomics">
        <title>Chromosome-level genome assembly and manually-curated proteome of model necrotroph Parastagonospora nodorum Sn15 reveals a genome-wide trove of candidate effector homologs, and redundancy of virulence-related functions within an accessory chromosome.</title>
        <authorList>
            <person name="Bertazzoni S."/>
            <person name="Jones D.A.B."/>
            <person name="Phan H.T."/>
            <person name="Tan K.-C."/>
            <person name="Hane J.K."/>
        </authorList>
    </citation>
    <scope>NUCLEOTIDE SEQUENCE [LARGE SCALE GENOMIC DNA]</scope>
    <source>
        <strain evidence="2">SN15 / ATCC MYA-4574 / FGSC 10173)</strain>
    </source>
</reference>
<keyword evidence="2" id="KW-1185">Reference proteome</keyword>
<evidence type="ECO:0000313" key="1">
    <source>
        <dbReference type="EMBL" id="QRD06009.1"/>
    </source>
</evidence>
<dbReference type="AlphaFoldDB" id="A0A7U2IA38"/>
<dbReference type="KEGG" id="pno:SNOG_13428"/>
<accession>A0A7U2IA38</accession>
<dbReference type="EMBL" id="CP069041">
    <property type="protein sequence ID" value="QRD06009.1"/>
    <property type="molecule type" value="Genomic_DNA"/>
</dbReference>